<dbReference type="SUPFAM" id="SSF52821">
    <property type="entry name" value="Rhodanese/Cell cycle control phosphatase"/>
    <property type="match status" value="1"/>
</dbReference>
<dbReference type="InterPro" id="IPR040503">
    <property type="entry name" value="TRHO_N"/>
</dbReference>
<dbReference type="InterPro" id="IPR001763">
    <property type="entry name" value="Rhodanese-like_dom"/>
</dbReference>
<dbReference type="EMBL" id="BMXG01000006">
    <property type="protein sequence ID" value="GHB98528.1"/>
    <property type="molecule type" value="Genomic_DNA"/>
</dbReference>
<evidence type="ECO:0000313" key="3">
    <source>
        <dbReference type="EMBL" id="GHB98528.1"/>
    </source>
</evidence>
<keyword evidence="4" id="KW-1185">Reference proteome</keyword>
<evidence type="ECO:0000256" key="1">
    <source>
        <dbReference type="HAMAP-Rule" id="MF_00469"/>
    </source>
</evidence>
<dbReference type="Gene3D" id="3.30.70.100">
    <property type="match status" value="1"/>
</dbReference>
<dbReference type="Gene3D" id="3.40.250.10">
    <property type="entry name" value="Rhodanese-like domain"/>
    <property type="match status" value="1"/>
</dbReference>
<reference evidence="3" key="2">
    <citation type="submission" date="2020-09" db="EMBL/GenBank/DDBJ databases">
        <authorList>
            <person name="Sun Q."/>
            <person name="Kim S."/>
        </authorList>
    </citation>
    <scope>NUCLEOTIDE SEQUENCE</scope>
    <source>
        <strain evidence="3">KCTC 12870</strain>
    </source>
</reference>
<keyword evidence="1" id="KW-0819">tRNA processing</keyword>
<dbReference type="InterPro" id="IPR020936">
    <property type="entry name" value="TrhO"/>
</dbReference>
<organism evidence="3 4">
    <name type="scientific">Cerasicoccus arenae</name>
    <dbReference type="NCBI Taxonomy" id="424488"/>
    <lineage>
        <taxon>Bacteria</taxon>
        <taxon>Pseudomonadati</taxon>
        <taxon>Verrucomicrobiota</taxon>
        <taxon>Opitutia</taxon>
        <taxon>Puniceicoccales</taxon>
        <taxon>Cerasicoccaceae</taxon>
        <taxon>Cerasicoccus</taxon>
    </lineage>
</organism>
<proteinExistence type="inferred from homology"/>
<dbReference type="CDD" id="cd01518">
    <property type="entry name" value="RHOD_YceA"/>
    <property type="match status" value="1"/>
</dbReference>
<evidence type="ECO:0000259" key="2">
    <source>
        <dbReference type="PROSITE" id="PS50206"/>
    </source>
</evidence>
<comment type="function">
    <text evidence="1">Catalyzes oxygen-dependent 5-hydroxyuridine (ho5U) modification at position 34 in tRNAs.</text>
</comment>
<sequence length="276" mass="31257">MDQTHIAALYHFFEFDDFEAWRPRLQTLCDEAQLRGILLLAGEGINGTVAGPEAGIKHLLDTLRADSRMTGLEVKFSYADENPFRRETVRVRLKKEIVTMGVPGIDPRSEAGEYVDPDRWNALITDPDVVVIDVRNDYETMLGKFKGALEPDTEDFRQFPEWVANNLNPQTQPKVAMYCTGGIRCEKATALMKRQGFAEVYHLEGGILKYLESTPREQSQWEGECFVFDQRVSVNHDLAPGQYALNWTCGHPKPQGEDPAKCPICSKREHDKPAVI</sequence>
<dbReference type="GO" id="GO:0016705">
    <property type="term" value="F:oxidoreductase activity, acting on paired donors, with incorporation or reduction of molecular oxygen"/>
    <property type="evidence" value="ECO:0007669"/>
    <property type="project" value="UniProtKB-UniRule"/>
</dbReference>
<feature type="domain" description="Rhodanese" evidence="2">
    <location>
        <begin position="125"/>
        <end position="219"/>
    </location>
</feature>
<protein>
    <recommendedName>
        <fullName evidence="1">tRNA uridine(34) hydroxylase</fullName>
        <ecNumber evidence="1">1.14.-.-</ecNumber>
    </recommendedName>
    <alternativeName>
        <fullName evidence="1">tRNA hydroxylation protein O</fullName>
    </alternativeName>
</protein>
<accession>A0A8J3DBD3</accession>
<dbReference type="PANTHER" id="PTHR43268:SF3">
    <property type="entry name" value="RHODANESE-LIKE DOMAIN-CONTAINING PROTEIN 7-RELATED"/>
    <property type="match status" value="1"/>
</dbReference>
<dbReference type="PANTHER" id="PTHR43268">
    <property type="entry name" value="THIOSULFATE SULFURTRANSFERASE/RHODANESE-LIKE DOMAIN-CONTAINING PROTEIN 2"/>
    <property type="match status" value="1"/>
</dbReference>
<dbReference type="RefSeq" id="WP_189513219.1">
    <property type="nucleotide sequence ID" value="NZ_BMXG01000006.1"/>
</dbReference>
<gene>
    <name evidence="1" type="primary">trhO</name>
    <name evidence="3" type="ORF">GCM10007047_13360</name>
</gene>
<dbReference type="Proteomes" id="UP000642829">
    <property type="component" value="Unassembled WGS sequence"/>
</dbReference>
<comment type="catalytic activity">
    <reaction evidence="1">
        <text>uridine(34) in tRNA + AH2 + O2 = 5-hydroxyuridine(34) in tRNA + A + H2O</text>
        <dbReference type="Rhea" id="RHEA:64224"/>
        <dbReference type="Rhea" id="RHEA-COMP:11727"/>
        <dbReference type="Rhea" id="RHEA-COMP:13381"/>
        <dbReference type="ChEBI" id="CHEBI:13193"/>
        <dbReference type="ChEBI" id="CHEBI:15377"/>
        <dbReference type="ChEBI" id="CHEBI:15379"/>
        <dbReference type="ChEBI" id="CHEBI:17499"/>
        <dbReference type="ChEBI" id="CHEBI:65315"/>
        <dbReference type="ChEBI" id="CHEBI:136877"/>
    </reaction>
</comment>
<dbReference type="Pfam" id="PF00581">
    <property type="entry name" value="Rhodanese"/>
    <property type="match status" value="1"/>
</dbReference>
<dbReference type="PROSITE" id="PS50206">
    <property type="entry name" value="RHODANESE_3"/>
    <property type="match status" value="1"/>
</dbReference>
<reference evidence="3" key="1">
    <citation type="journal article" date="2014" name="Int. J. Syst. Evol. Microbiol.">
        <title>Complete genome sequence of Corynebacterium casei LMG S-19264T (=DSM 44701T), isolated from a smear-ripened cheese.</title>
        <authorList>
            <consortium name="US DOE Joint Genome Institute (JGI-PGF)"/>
            <person name="Walter F."/>
            <person name="Albersmeier A."/>
            <person name="Kalinowski J."/>
            <person name="Ruckert C."/>
        </authorList>
    </citation>
    <scope>NUCLEOTIDE SEQUENCE</scope>
    <source>
        <strain evidence="3">KCTC 12870</strain>
    </source>
</reference>
<comment type="caution">
    <text evidence="3">The sequence shown here is derived from an EMBL/GenBank/DDBJ whole genome shotgun (WGS) entry which is preliminary data.</text>
</comment>
<dbReference type="NCBIfam" id="NF001136">
    <property type="entry name" value="PRK00142.1-4"/>
    <property type="match status" value="1"/>
</dbReference>
<dbReference type="InterPro" id="IPR036873">
    <property type="entry name" value="Rhodanese-like_dom_sf"/>
</dbReference>
<name>A0A8J3DBD3_9BACT</name>
<keyword evidence="1" id="KW-0560">Oxidoreductase</keyword>
<comment type="similarity">
    <text evidence="1">Belongs to the TrhO family.</text>
</comment>
<evidence type="ECO:0000313" key="4">
    <source>
        <dbReference type="Proteomes" id="UP000642829"/>
    </source>
</evidence>
<dbReference type="HAMAP" id="MF_00469">
    <property type="entry name" value="TrhO"/>
    <property type="match status" value="1"/>
</dbReference>
<dbReference type="EC" id="1.14.-.-" evidence="1"/>
<dbReference type="GO" id="GO:0006400">
    <property type="term" value="P:tRNA modification"/>
    <property type="evidence" value="ECO:0007669"/>
    <property type="project" value="UniProtKB-UniRule"/>
</dbReference>
<dbReference type="SMART" id="SM00450">
    <property type="entry name" value="RHOD"/>
    <property type="match status" value="1"/>
</dbReference>
<dbReference type="AlphaFoldDB" id="A0A8J3DBD3"/>
<dbReference type="Pfam" id="PF17773">
    <property type="entry name" value="UPF0176_N"/>
    <property type="match status" value="1"/>
</dbReference>